<sequence length="1071" mass="117689">MEEGDASALGMLKKRKTSTAEGESGKSGNSDRQKGLAPTLSTSPDNEGQPGQKDEKTGEPTVWSDTKTKAGKDRKRLPLACIACRRKKIRCSGEKPACKHCIRARTPCVYKQTARKFVPRTDYMTTLDKRMKRMEERLLKYVSKDQAAALGPIARSIIRPNQAVLQNAAGGEGHRNSRKRSADRAFADDTRKKPALVPKVVESMQAIDVKRSQGDVSDEMLEEGRDKLPSRELQEHLVEVYFDCVYGQTYLLLHKPSFMRRFKNGTVPPVLILALCAVSARFSSHPAIRKDMPFLAGEDWGIEAGRIVRDNFDRANLTNLTVLLLLGLHELGTCNGGKSWAYGGMAMRMAYALQLHKEIDDDPLGLPNNSAVPPRNPISFTDREIRRRLMWACFFMDRFNSSGTSRPQFLDEADIHIQLPIKERMFVTERPGLTENVNGEVSPVDTGIRMELGNVYANMGIAAYNVRVVTLWGRVMKYLNHGGKERDVAQIWLPESNFAKLNEQVHKLRDTLPDHLVYNERNLNTHAAEKLEGQFVFLHIAIQQIFLILHRWSIPLRPGAKPVTGYPMDFLRSAVQTSFRAANTISTIFADALDRDYGVYAPFMGYTSFAAATVHVVGSFSKNQAIVATANRNLRICVKYLTKMARFWGVFYPLWDNLRDQYDLQSRAAQSPGSVDLEVVGEEPFTIVQYGDWFTRFPRGVDNVRAGEGGRTVLITDPERDDIGRDGSEGLDELVGREHSPVMRKGSELETPDEFLKKLQEAAAISATMKKSMRKRATASSTKAAAAAAAAAASSMAIPPGMVQHQLSHVRTGSNADKNPPMTLTGLIYPPQSAANRPAQVRRHSSSTVDPRGPSFPGPLATKGSGAGYESHFPRSAVEGHGPFSGARASPSSGTSDIDLTSLPRHEYPDHPAGGGPGIAGIPDAAAAAVTTAAFSVPHLTYSGPADVVHQHQPQHHRQPGQTQQHEPSPWGYHADLPEGFYTATSRYAAHLDPNEFGAMMNGFTAPHEDMLATQDNGWLLPFNFSPPGSEGLEFNFGGAGLHQMFEGVVGADADGSAGPMGDIVQHQHPQ</sequence>
<reference evidence="9" key="1">
    <citation type="submission" date="2023-01" db="EMBL/GenBank/DDBJ databases">
        <title>The chitinases involved in constricting ring structure development in the nematode-trapping fungus Drechslerella dactyloides.</title>
        <authorList>
            <person name="Wang R."/>
            <person name="Zhang L."/>
            <person name="Tang P."/>
            <person name="Li S."/>
            <person name="Liang L."/>
        </authorList>
    </citation>
    <scope>NUCLEOTIDE SEQUENCE</scope>
    <source>
        <strain evidence="9">YMF1.00031</strain>
    </source>
</reference>
<dbReference type="SMART" id="SM00906">
    <property type="entry name" value="Fungal_trans"/>
    <property type="match status" value="1"/>
</dbReference>
<feature type="region of interest" description="Disordered" evidence="7">
    <location>
        <begin position="168"/>
        <end position="190"/>
    </location>
</feature>
<organism evidence="9 10">
    <name type="scientific">Drechslerella dactyloides</name>
    <name type="common">Nematode-trapping fungus</name>
    <name type="synonym">Arthrobotrys dactyloides</name>
    <dbReference type="NCBI Taxonomy" id="74499"/>
    <lineage>
        <taxon>Eukaryota</taxon>
        <taxon>Fungi</taxon>
        <taxon>Dikarya</taxon>
        <taxon>Ascomycota</taxon>
        <taxon>Pezizomycotina</taxon>
        <taxon>Orbiliomycetes</taxon>
        <taxon>Orbiliales</taxon>
        <taxon>Orbiliaceae</taxon>
        <taxon>Drechslerella</taxon>
    </lineage>
</organism>
<dbReference type="PROSITE" id="PS50048">
    <property type="entry name" value="ZN2_CY6_FUNGAL_2"/>
    <property type="match status" value="1"/>
</dbReference>
<dbReference type="AlphaFoldDB" id="A0AAD6IUY9"/>
<evidence type="ECO:0000256" key="2">
    <source>
        <dbReference type="ARBA" id="ARBA00022723"/>
    </source>
</evidence>
<keyword evidence="5" id="KW-0804">Transcription</keyword>
<keyword evidence="10" id="KW-1185">Reference proteome</keyword>
<dbReference type="SUPFAM" id="SSF57701">
    <property type="entry name" value="Zn2/Cys6 DNA-binding domain"/>
    <property type="match status" value="1"/>
</dbReference>
<feature type="region of interest" description="Disordered" evidence="7">
    <location>
        <begin position="835"/>
        <end position="920"/>
    </location>
</feature>
<dbReference type="PANTHER" id="PTHR47338:SF27">
    <property type="entry name" value="ZN(II)2CYS6 TRANSCRIPTION FACTOR (EUROFUNG)"/>
    <property type="match status" value="1"/>
</dbReference>
<keyword evidence="2" id="KW-0479">Metal-binding</keyword>
<dbReference type="GO" id="GO:0005634">
    <property type="term" value="C:nucleus"/>
    <property type="evidence" value="ECO:0007669"/>
    <property type="project" value="UniProtKB-SubCell"/>
</dbReference>
<keyword evidence="6" id="KW-0539">Nucleus</keyword>
<evidence type="ECO:0000256" key="7">
    <source>
        <dbReference type="SAM" id="MobiDB-lite"/>
    </source>
</evidence>
<comment type="caution">
    <text evidence="9">The sequence shown here is derived from an EMBL/GenBank/DDBJ whole genome shotgun (WGS) entry which is preliminary data.</text>
</comment>
<evidence type="ECO:0000313" key="9">
    <source>
        <dbReference type="EMBL" id="KAJ6259190.1"/>
    </source>
</evidence>
<dbReference type="EMBL" id="JAQGDS010000007">
    <property type="protein sequence ID" value="KAJ6259190.1"/>
    <property type="molecule type" value="Genomic_DNA"/>
</dbReference>
<proteinExistence type="predicted"/>
<dbReference type="InterPro" id="IPR050815">
    <property type="entry name" value="TF_fung"/>
</dbReference>
<dbReference type="GO" id="GO:0003677">
    <property type="term" value="F:DNA binding"/>
    <property type="evidence" value="ECO:0007669"/>
    <property type="project" value="InterPro"/>
</dbReference>
<evidence type="ECO:0000256" key="6">
    <source>
        <dbReference type="ARBA" id="ARBA00023242"/>
    </source>
</evidence>
<evidence type="ECO:0000256" key="1">
    <source>
        <dbReference type="ARBA" id="ARBA00004123"/>
    </source>
</evidence>
<dbReference type="CDD" id="cd00067">
    <property type="entry name" value="GAL4"/>
    <property type="match status" value="1"/>
</dbReference>
<dbReference type="InterPro" id="IPR036864">
    <property type="entry name" value="Zn2-C6_fun-type_DNA-bd_sf"/>
</dbReference>
<dbReference type="SMART" id="SM00066">
    <property type="entry name" value="GAL4"/>
    <property type="match status" value="1"/>
</dbReference>
<dbReference type="InterPro" id="IPR001138">
    <property type="entry name" value="Zn2Cys6_DnaBD"/>
</dbReference>
<feature type="region of interest" description="Disordered" evidence="7">
    <location>
        <begin position="949"/>
        <end position="976"/>
    </location>
</feature>
<evidence type="ECO:0000313" key="10">
    <source>
        <dbReference type="Proteomes" id="UP001221413"/>
    </source>
</evidence>
<dbReference type="InterPro" id="IPR007219">
    <property type="entry name" value="XnlR_reg_dom"/>
</dbReference>
<accession>A0AAD6IUY9</accession>
<feature type="compositionally biased region" description="Basic and acidic residues" evidence="7">
    <location>
        <begin position="172"/>
        <end position="190"/>
    </location>
</feature>
<evidence type="ECO:0000256" key="5">
    <source>
        <dbReference type="ARBA" id="ARBA00023163"/>
    </source>
</evidence>
<comment type="subcellular location">
    <subcellularLocation>
        <location evidence="1">Nucleus</location>
    </subcellularLocation>
</comment>
<feature type="compositionally biased region" description="Polar residues" evidence="7">
    <location>
        <begin position="890"/>
        <end position="899"/>
    </location>
</feature>
<dbReference type="CDD" id="cd12148">
    <property type="entry name" value="fungal_TF_MHR"/>
    <property type="match status" value="1"/>
</dbReference>
<gene>
    <name evidence="9" type="ORF">Dda_6088</name>
</gene>
<feature type="domain" description="Zn(2)-C6 fungal-type" evidence="8">
    <location>
        <begin position="80"/>
        <end position="110"/>
    </location>
</feature>
<dbReference type="GO" id="GO:0008270">
    <property type="term" value="F:zinc ion binding"/>
    <property type="evidence" value="ECO:0007669"/>
    <property type="project" value="InterPro"/>
</dbReference>
<evidence type="ECO:0000256" key="3">
    <source>
        <dbReference type="ARBA" id="ARBA00023015"/>
    </source>
</evidence>
<keyword evidence="3" id="KW-0805">Transcription regulation</keyword>
<dbReference type="PANTHER" id="PTHR47338">
    <property type="entry name" value="ZN(II)2CYS6 TRANSCRIPTION FACTOR (EUROFUNG)-RELATED"/>
    <property type="match status" value="1"/>
</dbReference>
<protein>
    <recommendedName>
        <fullName evidence="8">Zn(2)-C6 fungal-type domain-containing protein</fullName>
    </recommendedName>
</protein>
<keyword evidence="4" id="KW-0843">Virulence</keyword>
<dbReference type="Pfam" id="PF04082">
    <property type="entry name" value="Fungal_trans"/>
    <property type="match status" value="1"/>
</dbReference>
<name>A0AAD6IUY9_DREDA</name>
<dbReference type="Proteomes" id="UP001221413">
    <property type="component" value="Unassembled WGS sequence"/>
</dbReference>
<dbReference type="GO" id="GO:0006351">
    <property type="term" value="P:DNA-templated transcription"/>
    <property type="evidence" value="ECO:0007669"/>
    <property type="project" value="InterPro"/>
</dbReference>
<evidence type="ECO:0000259" key="8">
    <source>
        <dbReference type="PROSITE" id="PS50048"/>
    </source>
</evidence>
<dbReference type="Gene3D" id="4.10.240.10">
    <property type="entry name" value="Zn(2)-C6 fungal-type DNA-binding domain"/>
    <property type="match status" value="1"/>
</dbReference>
<evidence type="ECO:0000256" key="4">
    <source>
        <dbReference type="ARBA" id="ARBA00023026"/>
    </source>
</evidence>
<feature type="region of interest" description="Disordered" evidence="7">
    <location>
        <begin position="1"/>
        <end position="71"/>
    </location>
</feature>
<dbReference type="Pfam" id="PF00172">
    <property type="entry name" value="Zn_clus"/>
    <property type="match status" value="1"/>
</dbReference>
<dbReference type="PROSITE" id="PS00463">
    <property type="entry name" value="ZN2_CY6_FUNGAL_1"/>
    <property type="match status" value="1"/>
</dbReference>
<dbReference type="GO" id="GO:0000981">
    <property type="term" value="F:DNA-binding transcription factor activity, RNA polymerase II-specific"/>
    <property type="evidence" value="ECO:0007669"/>
    <property type="project" value="InterPro"/>
</dbReference>